<proteinExistence type="predicted"/>
<dbReference type="PROSITE" id="PS51257">
    <property type="entry name" value="PROKAR_LIPOPROTEIN"/>
    <property type="match status" value="1"/>
</dbReference>
<dbReference type="RefSeq" id="WP_319806376.1">
    <property type="nucleotide sequence ID" value="NZ_CP107052.1"/>
</dbReference>
<protein>
    <recommendedName>
        <fullName evidence="3">Lipoprotein</fullName>
    </recommendedName>
</protein>
<gene>
    <name evidence="1" type="ORF">N5W20_06640</name>
</gene>
<reference evidence="1" key="1">
    <citation type="submission" date="2022-10" db="EMBL/GenBank/DDBJ databases">
        <title>Candidatus Kirkpatrella diaphorinas gen. nov., sp. nov., an uncultured endosymbiont identified in a population of Diaphorina citri from Hawaii.</title>
        <authorList>
            <person name="Henry E.M."/>
            <person name="Carlson C.R."/>
            <person name="Kuo Y.-W."/>
        </authorList>
    </citation>
    <scope>NUCLEOTIDE SEQUENCE</scope>
    <source>
        <strain evidence="1">CADCRV1</strain>
    </source>
</reference>
<accession>A0ABY6GHK3</accession>
<name>A0ABY6GHK3_9PROT</name>
<evidence type="ECO:0000313" key="2">
    <source>
        <dbReference type="Proteomes" id="UP001163831"/>
    </source>
</evidence>
<evidence type="ECO:0000313" key="1">
    <source>
        <dbReference type="EMBL" id="UYH50787.1"/>
    </source>
</evidence>
<sequence>MRYVSRFLITLLGTAALSGCDNPAEDAFNASSTACAAKYPVMKGRTVAGAQCLHDVVFSQGPAAFSDSWLTYLYAYDNFRMEKAKDVDAGSLSPEDYTAQLNNFWSNLMSQDFQRRTAQNRCRAALNAYRSAYLNGNRDKQARRSDARRVYPPIFIPGCDSFNPSIM</sequence>
<organism evidence="1 2">
    <name type="scientific">Candidatus Kirkpatrickella diaphorinae</name>
    <dbReference type="NCBI Taxonomy" id="2984322"/>
    <lineage>
        <taxon>Bacteria</taxon>
        <taxon>Pseudomonadati</taxon>
        <taxon>Pseudomonadota</taxon>
        <taxon>Alphaproteobacteria</taxon>
        <taxon>Acetobacterales</taxon>
        <taxon>Acetobacteraceae</taxon>
        <taxon>Candidatus Kirkpatrickella</taxon>
    </lineage>
</organism>
<dbReference type="Proteomes" id="UP001163831">
    <property type="component" value="Chromosome"/>
</dbReference>
<evidence type="ECO:0008006" key="3">
    <source>
        <dbReference type="Google" id="ProtNLM"/>
    </source>
</evidence>
<keyword evidence="2" id="KW-1185">Reference proteome</keyword>
<dbReference type="EMBL" id="CP107052">
    <property type="protein sequence ID" value="UYH50787.1"/>
    <property type="molecule type" value="Genomic_DNA"/>
</dbReference>